<dbReference type="Pfam" id="PF09359">
    <property type="entry name" value="VTC"/>
    <property type="match status" value="1"/>
</dbReference>
<protein>
    <recommendedName>
        <fullName evidence="1">VTC domain-containing protein</fullName>
    </recommendedName>
</protein>
<organism evidence="2 3">
    <name type="scientific">Geomicrobium halophilum</name>
    <dbReference type="NCBI Taxonomy" id="549000"/>
    <lineage>
        <taxon>Bacteria</taxon>
        <taxon>Bacillati</taxon>
        <taxon>Bacillota</taxon>
        <taxon>Bacilli</taxon>
        <taxon>Bacillales</taxon>
        <taxon>Geomicrobium</taxon>
    </lineage>
</organism>
<evidence type="ECO:0000313" key="3">
    <source>
        <dbReference type="Proteomes" id="UP000568839"/>
    </source>
</evidence>
<dbReference type="Gene3D" id="3.20.100.30">
    <property type="entry name" value="VTC, catalytic tunnel domain"/>
    <property type="match status" value="1"/>
</dbReference>
<accession>A0A841Q2B0</accession>
<dbReference type="InterPro" id="IPR018966">
    <property type="entry name" value="VTC_domain"/>
</dbReference>
<keyword evidence="3" id="KW-1185">Reference proteome</keyword>
<sequence length="256" mass="30113">MEALEIFQRYELKYLIPYEAYQEITRHLQKRMTFDPYGDSNGCYNIVSLYFDSADDKIYYETRNKLDFRQKLRLRVYGSASPESDSFLELKQKYNRVVNKRRTIITLADAYDFIYHKSKHEEYYNVSNQQILREVNNFSGLYQLEPQVVVSYDRQALAGIEEPDLRVTFDFNLMTRSDNLQIEDGPEGDLFVDPNMVIMEVKVSNSVPFWLSRMLSEFECERKSVSKFCTSIDMANGIVRPYEPARPEHDVAGISI</sequence>
<comment type="caution">
    <text evidence="2">The sequence shown here is derived from an EMBL/GenBank/DDBJ whole genome shotgun (WGS) entry which is preliminary data.</text>
</comment>
<reference evidence="2 3" key="1">
    <citation type="submission" date="2020-08" db="EMBL/GenBank/DDBJ databases">
        <title>Genomic Encyclopedia of Type Strains, Phase IV (KMG-IV): sequencing the most valuable type-strain genomes for metagenomic binning, comparative biology and taxonomic classification.</title>
        <authorList>
            <person name="Goeker M."/>
        </authorList>
    </citation>
    <scope>NUCLEOTIDE SEQUENCE [LARGE SCALE GENOMIC DNA]</scope>
    <source>
        <strain evidence="2 3">DSM 21769</strain>
    </source>
</reference>
<evidence type="ECO:0000313" key="2">
    <source>
        <dbReference type="EMBL" id="MBB6450398.1"/>
    </source>
</evidence>
<feature type="domain" description="VTC" evidence="1">
    <location>
        <begin position="8"/>
        <end position="233"/>
    </location>
</feature>
<dbReference type="AlphaFoldDB" id="A0A841Q2B0"/>
<dbReference type="InterPro" id="IPR042267">
    <property type="entry name" value="VTC_sf"/>
</dbReference>
<evidence type="ECO:0000259" key="1">
    <source>
        <dbReference type="Pfam" id="PF09359"/>
    </source>
</evidence>
<dbReference type="CDD" id="cd07750">
    <property type="entry name" value="PolyPPase_VTC_like"/>
    <property type="match status" value="1"/>
</dbReference>
<dbReference type="RefSeq" id="WP_184404450.1">
    <property type="nucleotide sequence ID" value="NZ_JACHHJ010000003.1"/>
</dbReference>
<name>A0A841Q2B0_9BACL</name>
<gene>
    <name evidence="2" type="ORF">HNR44_002381</name>
</gene>
<dbReference type="EMBL" id="JACHHJ010000003">
    <property type="protein sequence ID" value="MBB6450398.1"/>
    <property type="molecule type" value="Genomic_DNA"/>
</dbReference>
<dbReference type="GO" id="GO:0006799">
    <property type="term" value="P:polyphosphate biosynthetic process"/>
    <property type="evidence" value="ECO:0007669"/>
    <property type="project" value="UniProtKB-ARBA"/>
</dbReference>
<proteinExistence type="predicted"/>
<dbReference type="Proteomes" id="UP000568839">
    <property type="component" value="Unassembled WGS sequence"/>
</dbReference>